<protein>
    <submittedName>
        <fullName evidence="1">Uncharacterized protein</fullName>
    </submittedName>
</protein>
<reference evidence="1" key="1">
    <citation type="submission" date="2021-03" db="EMBL/GenBank/DDBJ databases">
        <title>Revisited historic fungal species revealed as producer of novel bioactive compounds through whole genome sequencing and comparative genomics.</title>
        <authorList>
            <person name="Vignolle G.A."/>
            <person name="Hochenegger N."/>
            <person name="Mach R.L."/>
            <person name="Mach-Aigner A.R."/>
            <person name="Javad Rahimi M."/>
            <person name="Salim K.A."/>
            <person name="Chan C.M."/>
            <person name="Lim L.B.L."/>
            <person name="Cai F."/>
            <person name="Druzhinina I.S."/>
            <person name="U'Ren J.M."/>
            <person name="Derntl C."/>
        </authorList>
    </citation>
    <scope>NUCLEOTIDE SEQUENCE</scope>
    <source>
        <strain evidence="1">TUCIM 5799</strain>
    </source>
</reference>
<proteinExistence type="predicted"/>
<keyword evidence="2" id="KW-1185">Reference proteome</keyword>
<gene>
    <name evidence="1" type="ORF">JX265_005147</name>
</gene>
<dbReference type="Proteomes" id="UP000829685">
    <property type="component" value="Unassembled WGS sequence"/>
</dbReference>
<name>A0A9P9WP80_9PEZI</name>
<sequence>MSHAAARRPSTGGLPPVQIREQYVVEEAPSHDGTSCFTAWIRDEIIKIPQGWAASDFSISDKRPPWSFQLYDTTSQSDNPDHLKILAETLHRETREERETHGRGEPDRIDVWGMPLAADASDEERIAKCKAHVLAEIASRNTAGAADFNIPRLNSHEQWQRAIVIIDRPQALWDTDEGGFLAVYWDVRPSYLELLAREYGQDHQEPEASAFRYTRTELGQVLANLRGAF</sequence>
<accession>A0A9P9WP80</accession>
<organism evidence="1 2">
    <name type="scientific">Neoarthrinium moseri</name>
    <dbReference type="NCBI Taxonomy" id="1658444"/>
    <lineage>
        <taxon>Eukaryota</taxon>
        <taxon>Fungi</taxon>
        <taxon>Dikarya</taxon>
        <taxon>Ascomycota</taxon>
        <taxon>Pezizomycotina</taxon>
        <taxon>Sordariomycetes</taxon>
        <taxon>Xylariomycetidae</taxon>
        <taxon>Amphisphaeriales</taxon>
        <taxon>Apiosporaceae</taxon>
        <taxon>Neoarthrinium</taxon>
    </lineage>
</organism>
<evidence type="ECO:0000313" key="2">
    <source>
        <dbReference type="Proteomes" id="UP000829685"/>
    </source>
</evidence>
<dbReference type="EMBL" id="JAFIMR010000010">
    <property type="protein sequence ID" value="KAI1873525.1"/>
    <property type="molecule type" value="Genomic_DNA"/>
</dbReference>
<comment type="caution">
    <text evidence="1">The sequence shown here is derived from an EMBL/GenBank/DDBJ whole genome shotgun (WGS) entry which is preliminary data.</text>
</comment>
<evidence type="ECO:0000313" key="1">
    <source>
        <dbReference type="EMBL" id="KAI1873525.1"/>
    </source>
</evidence>
<dbReference type="AlphaFoldDB" id="A0A9P9WP80"/>